<keyword evidence="4" id="KW-1185">Reference proteome</keyword>
<dbReference type="Proteomes" id="UP000756921">
    <property type="component" value="Unassembled WGS sequence"/>
</dbReference>
<feature type="region of interest" description="Disordered" evidence="1">
    <location>
        <begin position="344"/>
        <end position="380"/>
    </location>
</feature>
<feature type="compositionally biased region" description="Polar residues" evidence="1">
    <location>
        <begin position="370"/>
        <end position="380"/>
    </location>
</feature>
<evidence type="ECO:0000259" key="2">
    <source>
        <dbReference type="Pfam" id="PF00775"/>
    </source>
</evidence>
<dbReference type="Gene3D" id="2.60.130.10">
    <property type="entry name" value="Aromatic compound dioxygenase"/>
    <property type="match status" value="1"/>
</dbReference>
<evidence type="ECO:0000256" key="1">
    <source>
        <dbReference type="SAM" id="MobiDB-lite"/>
    </source>
</evidence>
<reference evidence="3" key="1">
    <citation type="journal article" date="2020" name="Mol. Plant Microbe Interact.">
        <title>Genome Sequence of the Biocontrol Agent Coniothyrium minitans strain Conio (IMI 134523).</title>
        <authorList>
            <person name="Patel D."/>
            <person name="Shittu T.A."/>
            <person name="Baroncelli R."/>
            <person name="Muthumeenakshi S."/>
            <person name="Osborne T.H."/>
            <person name="Janganan T.K."/>
            <person name="Sreenivasaprasad S."/>
        </authorList>
    </citation>
    <scope>NUCLEOTIDE SEQUENCE</scope>
    <source>
        <strain evidence="3">Conio</strain>
    </source>
</reference>
<dbReference type="InterPro" id="IPR015889">
    <property type="entry name" value="Intradiol_dOase_core"/>
</dbReference>
<dbReference type="AlphaFoldDB" id="A0A9P6GPY8"/>
<evidence type="ECO:0000313" key="4">
    <source>
        <dbReference type="Proteomes" id="UP000756921"/>
    </source>
</evidence>
<accession>A0A9P6GPY8</accession>
<dbReference type="SUPFAM" id="SSF49482">
    <property type="entry name" value="Aromatic compound dioxygenase"/>
    <property type="match status" value="1"/>
</dbReference>
<protein>
    <recommendedName>
        <fullName evidence="2">Intradiol ring-cleavage dioxygenases domain-containing protein</fullName>
    </recommendedName>
</protein>
<dbReference type="OrthoDB" id="121380at2759"/>
<dbReference type="PANTHER" id="PTHR34315:SF1">
    <property type="entry name" value="INTRADIOL RING-CLEAVAGE DIOXYGENASES DOMAIN-CONTAINING PROTEIN-RELATED"/>
    <property type="match status" value="1"/>
</dbReference>
<dbReference type="InterPro" id="IPR000627">
    <property type="entry name" value="Intradiol_dOase_C"/>
</dbReference>
<sequence length="380" mass="40800">MKFSAVINAALLAQQGLSHPGQSHAEMQKEFQERREYLSTHKRTLADCAEQLKARGNDALLQARRSAKLDTMRKKRSISTDKPLLKARTFEDVLNTDHHSNLTVTPETATPDILFTGNASCTLTPETTEGPYWVAGELVRENIVEDEAGIPLTLDIQVVDVSTCEVVPQAYTEIWHCNSTGVYGGVISGGNGNEADLSNINNTALRGIQLTDDDGVVAFETLFPGHYTGRATHIHVLTHIGATRNDNNTVTGGNITHVGQFFFDQALITEAEKEAPYNTNTQPLTTNVRDFIFAEEAANVDPVVEYIYLGDTVSEGLFGWIAFGIDTAAAHNVTPAVYLTENGGVENPNAGAGGPPGGRPPPTGPRPTNFPTATASASAA</sequence>
<dbReference type="PANTHER" id="PTHR34315">
    <property type="match status" value="1"/>
</dbReference>
<dbReference type="EMBL" id="WJXW01000003">
    <property type="protein sequence ID" value="KAF9738380.1"/>
    <property type="molecule type" value="Genomic_DNA"/>
</dbReference>
<comment type="caution">
    <text evidence="3">The sequence shown here is derived from an EMBL/GenBank/DDBJ whole genome shotgun (WGS) entry which is preliminary data.</text>
</comment>
<feature type="domain" description="Intradiol ring-cleavage dioxygenases" evidence="2">
    <location>
        <begin position="138"/>
        <end position="231"/>
    </location>
</feature>
<organism evidence="3 4">
    <name type="scientific">Paraphaeosphaeria minitans</name>
    <dbReference type="NCBI Taxonomy" id="565426"/>
    <lineage>
        <taxon>Eukaryota</taxon>
        <taxon>Fungi</taxon>
        <taxon>Dikarya</taxon>
        <taxon>Ascomycota</taxon>
        <taxon>Pezizomycotina</taxon>
        <taxon>Dothideomycetes</taxon>
        <taxon>Pleosporomycetidae</taxon>
        <taxon>Pleosporales</taxon>
        <taxon>Massarineae</taxon>
        <taxon>Didymosphaeriaceae</taxon>
        <taxon>Paraphaeosphaeria</taxon>
    </lineage>
</organism>
<name>A0A9P6GPY8_9PLEO</name>
<dbReference type="GO" id="GO:0008199">
    <property type="term" value="F:ferric iron binding"/>
    <property type="evidence" value="ECO:0007669"/>
    <property type="project" value="InterPro"/>
</dbReference>
<dbReference type="GO" id="GO:0016702">
    <property type="term" value="F:oxidoreductase activity, acting on single donors with incorporation of molecular oxygen, incorporation of two atoms of oxygen"/>
    <property type="evidence" value="ECO:0007669"/>
    <property type="project" value="InterPro"/>
</dbReference>
<gene>
    <name evidence="3" type="ORF">PMIN01_03663</name>
</gene>
<dbReference type="Pfam" id="PF00775">
    <property type="entry name" value="Dioxygenase_C"/>
    <property type="match status" value="1"/>
</dbReference>
<dbReference type="CDD" id="cd03457">
    <property type="entry name" value="intradiol_dioxygenase_like"/>
    <property type="match status" value="1"/>
</dbReference>
<evidence type="ECO:0000313" key="3">
    <source>
        <dbReference type="EMBL" id="KAF9738380.1"/>
    </source>
</evidence>
<proteinExistence type="predicted"/>